<dbReference type="AlphaFoldDB" id="A0A0A1TRV9"/>
<dbReference type="Pfam" id="PF25423">
    <property type="entry name" value="DUF7893"/>
    <property type="match status" value="1"/>
</dbReference>
<evidence type="ECO:0000313" key="3">
    <source>
        <dbReference type="EMBL" id="CEJ94950.1"/>
    </source>
</evidence>
<feature type="domain" description="DUF7893" evidence="2">
    <location>
        <begin position="263"/>
        <end position="335"/>
    </location>
</feature>
<dbReference type="OrthoDB" id="5376140at2759"/>
<dbReference type="Proteomes" id="UP000039046">
    <property type="component" value="Unassembled WGS sequence"/>
</dbReference>
<evidence type="ECO:0000313" key="4">
    <source>
        <dbReference type="Proteomes" id="UP000039046"/>
    </source>
</evidence>
<feature type="compositionally biased region" description="Polar residues" evidence="1">
    <location>
        <begin position="80"/>
        <end position="97"/>
    </location>
</feature>
<evidence type="ECO:0000259" key="2">
    <source>
        <dbReference type="Pfam" id="PF25423"/>
    </source>
</evidence>
<feature type="region of interest" description="Disordered" evidence="1">
    <location>
        <begin position="1"/>
        <end position="113"/>
    </location>
</feature>
<keyword evidence="4" id="KW-1185">Reference proteome</keyword>
<name>A0A0A1TRV9_9HYPO</name>
<reference evidence="3 4" key="1">
    <citation type="journal article" date="2015" name="Genome Announc.">
        <title>Draft Genome Sequence and Gene Annotation of the Entomopathogenic Fungus Verticillium hemipterigenum.</title>
        <authorList>
            <person name="Horn F."/>
            <person name="Habel A."/>
            <person name="Scharf D.H."/>
            <person name="Dworschak J."/>
            <person name="Brakhage A.A."/>
            <person name="Guthke R."/>
            <person name="Hertweck C."/>
            <person name="Linde J."/>
        </authorList>
    </citation>
    <scope>NUCLEOTIDE SEQUENCE [LARGE SCALE GENOMIC DNA]</scope>
</reference>
<dbReference type="STRING" id="1531966.A0A0A1TRV9"/>
<dbReference type="InterPro" id="IPR057215">
    <property type="entry name" value="DUF7893"/>
</dbReference>
<sequence>MYPAQSLQKKRPPNPSSTPKAKRIATELAGKKHPSSPLPTDDKSPLQDAVSPETSARQDTAEEEQSKGEDEIPEEVSLFVTDNESTVVDSASMDTGESSISPSPSDSYVPPPTKSRIRICRSVTLLLSPRSSYEPFEPPAQEISEAEYLIKLRLQVSSKTKVARLRDFVVYCDHVKYPMEMKALNKIDSRACGVLYFDGIAAVGDSEYFLRRVPIGRVRIDPLGPDASKAADSLYLYSQESGYKSTVYHLGSPAKEYQRFYEPFVWLAQLSRYFVSFLQQTAGEISLNSFRLRFYDWIKNKYCDPDTELWLRQHPSRDFRTSIASHRDLLVQQVTAHLGDD</sequence>
<gene>
    <name evidence="3" type="ORF">VHEMI10454</name>
</gene>
<protein>
    <recommendedName>
        <fullName evidence="2">DUF7893 domain-containing protein</fullName>
    </recommendedName>
</protein>
<evidence type="ECO:0000256" key="1">
    <source>
        <dbReference type="SAM" id="MobiDB-lite"/>
    </source>
</evidence>
<dbReference type="HOGENOM" id="CLU_814287_0_0_1"/>
<dbReference type="EMBL" id="CDHN01000008">
    <property type="protein sequence ID" value="CEJ94950.1"/>
    <property type="molecule type" value="Genomic_DNA"/>
</dbReference>
<proteinExistence type="predicted"/>
<feature type="compositionally biased region" description="Low complexity" evidence="1">
    <location>
        <begin position="98"/>
        <end position="108"/>
    </location>
</feature>
<organism evidence="3 4">
    <name type="scientific">[Torrubiella] hemipterigena</name>
    <dbReference type="NCBI Taxonomy" id="1531966"/>
    <lineage>
        <taxon>Eukaryota</taxon>
        <taxon>Fungi</taxon>
        <taxon>Dikarya</taxon>
        <taxon>Ascomycota</taxon>
        <taxon>Pezizomycotina</taxon>
        <taxon>Sordariomycetes</taxon>
        <taxon>Hypocreomycetidae</taxon>
        <taxon>Hypocreales</taxon>
        <taxon>Clavicipitaceae</taxon>
        <taxon>Clavicipitaceae incertae sedis</taxon>
        <taxon>'Torrubiella' clade</taxon>
    </lineage>
</organism>
<accession>A0A0A1TRV9</accession>